<keyword evidence="1" id="KW-0732">Signal</keyword>
<dbReference type="EMBL" id="JARKNE010000008">
    <property type="protein sequence ID" value="KAK5812785.1"/>
    <property type="molecule type" value="Genomic_DNA"/>
</dbReference>
<organism evidence="4 5">
    <name type="scientific">Gossypium arboreum</name>
    <name type="common">Tree cotton</name>
    <name type="synonym">Gossypium nanking</name>
    <dbReference type="NCBI Taxonomy" id="29729"/>
    <lineage>
        <taxon>Eukaryota</taxon>
        <taxon>Viridiplantae</taxon>
        <taxon>Streptophyta</taxon>
        <taxon>Embryophyta</taxon>
        <taxon>Tracheophyta</taxon>
        <taxon>Spermatophyta</taxon>
        <taxon>Magnoliopsida</taxon>
        <taxon>eudicotyledons</taxon>
        <taxon>Gunneridae</taxon>
        <taxon>Pentapetalae</taxon>
        <taxon>rosids</taxon>
        <taxon>malvids</taxon>
        <taxon>Malvales</taxon>
        <taxon>Malvaceae</taxon>
        <taxon>Malvoideae</taxon>
        <taxon>Gossypium</taxon>
    </lineage>
</organism>
<evidence type="ECO:0000256" key="1">
    <source>
        <dbReference type="SAM" id="SignalP"/>
    </source>
</evidence>
<name>A0ABR0P3R1_GOSAR</name>
<comment type="caution">
    <text evidence="4">The sequence shown here is derived from an EMBL/GenBank/DDBJ whole genome shotgun (WGS) entry which is preliminary data.</text>
</comment>
<dbReference type="Proteomes" id="UP001358586">
    <property type="component" value="Chromosome 8"/>
</dbReference>
<dbReference type="InterPro" id="IPR002156">
    <property type="entry name" value="RNaseH_domain"/>
</dbReference>
<keyword evidence="5" id="KW-1185">Reference proteome</keyword>
<feature type="signal peptide" evidence="1">
    <location>
        <begin position="1"/>
        <end position="21"/>
    </location>
</feature>
<sequence>MMTHLCFHMNWIVLILRCVCSVSYSVSLNGSNKGFSTLIKEAKQKGLMKGAFVGRERFFISHSFFADDCILFGDTFIEGAKVARNIIKEYEMISCQRVNLDESLIYLGANVDILSAKIGSYLSFTWRIIYTARDLIEDGILWSLWAIRIPAKVKIHAWRLLNNFLPNYCNLNQRTLRVSVDCPLCKAAPENTDHLLWSCDIVQRVWASLQIKIAPVDNALSCKNDFVNTFCLADDLNKQFIAISLWALWYKRNKLIYKVEGDSLTVIKKLKEMEADKSLLLTIFECWKKHFEEVHYLFFPRRINEAAHTLAMEGRRRQYSVTWVDRVLGSVLMIVEKDRADQSQRLQNSL</sequence>
<feature type="chain" id="PRO_5046497796" description="Reverse transcriptase zinc-binding domain-containing protein" evidence="1">
    <location>
        <begin position="22"/>
        <end position="350"/>
    </location>
</feature>
<proteinExistence type="predicted"/>
<feature type="domain" description="RNase H type-1" evidence="2">
    <location>
        <begin position="259"/>
        <end position="312"/>
    </location>
</feature>
<evidence type="ECO:0000313" key="4">
    <source>
        <dbReference type="EMBL" id="KAK5812785.1"/>
    </source>
</evidence>
<feature type="domain" description="Reverse transcriptase zinc-binding" evidence="3">
    <location>
        <begin position="142"/>
        <end position="206"/>
    </location>
</feature>
<gene>
    <name evidence="4" type="ORF">PVK06_028225</name>
</gene>
<protein>
    <recommendedName>
        <fullName evidence="6">Reverse transcriptase zinc-binding domain-containing protein</fullName>
    </recommendedName>
</protein>
<dbReference type="Pfam" id="PF13966">
    <property type="entry name" value="zf-RVT"/>
    <property type="match status" value="1"/>
</dbReference>
<reference evidence="4 5" key="1">
    <citation type="submission" date="2023-03" db="EMBL/GenBank/DDBJ databases">
        <title>WGS of Gossypium arboreum.</title>
        <authorList>
            <person name="Yu D."/>
        </authorList>
    </citation>
    <scope>NUCLEOTIDE SEQUENCE [LARGE SCALE GENOMIC DNA]</scope>
    <source>
        <tissue evidence="4">Leaf</tissue>
    </source>
</reference>
<dbReference type="InterPro" id="IPR026960">
    <property type="entry name" value="RVT-Znf"/>
</dbReference>
<accession>A0ABR0P3R1</accession>
<dbReference type="Pfam" id="PF13456">
    <property type="entry name" value="RVT_3"/>
    <property type="match status" value="1"/>
</dbReference>
<evidence type="ECO:0000259" key="3">
    <source>
        <dbReference type="Pfam" id="PF13966"/>
    </source>
</evidence>
<evidence type="ECO:0000259" key="2">
    <source>
        <dbReference type="Pfam" id="PF13456"/>
    </source>
</evidence>
<evidence type="ECO:0008006" key="6">
    <source>
        <dbReference type="Google" id="ProtNLM"/>
    </source>
</evidence>
<evidence type="ECO:0000313" key="5">
    <source>
        <dbReference type="Proteomes" id="UP001358586"/>
    </source>
</evidence>